<evidence type="ECO:0000313" key="2">
    <source>
        <dbReference type="EMBL" id="MPM34213.1"/>
    </source>
</evidence>
<dbReference type="AlphaFoldDB" id="A0A644Z656"/>
<sequence>MKDVVIWIFKGIGYFVLAVIGLFLPLLLIAFFFYALGGAILDQRLYFSTHHVLWWILLGLYALAFAAALVFALIKGVATLAVEIRTSLNDRRCKKRGHDWDERLHCRRCGEVQPHEHNWDGCRCTLCGEVRSEGHVWNGCKCVRCGTTRDEGHDWIELTCTNCEGSENVQPEGTSYSYGDPGYGYPDYQDPYRSEYKVKYECRICGKRT</sequence>
<keyword evidence="1" id="KW-0812">Transmembrane</keyword>
<accession>A0A644Z656</accession>
<organism evidence="2">
    <name type="scientific">bioreactor metagenome</name>
    <dbReference type="NCBI Taxonomy" id="1076179"/>
    <lineage>
        <taxon>unclassified sequences</taxon>
        <taxon>metagenomes</taxon>
        <taxon>ecological metagenomes</taxon>
    </lineage>
</organism>
<gene>
    <name evidence="2" type="ORF">SDC9_80795</name>
</gene>
<dbReference type="EMBL" id="VSSQ01006905">
    <property type="protein sequence ID" value="MPM34213.1"/>
    <property type="molecule type" value="Genomic_DNA"/>
</dbReference>
<protein>
    <submittedName>
        <fullName evidence="2">Uncharacterized protein</fullName>
    </submittedName>
</protein>
<comment type="caution">
    <text evidence="2">The sequence shown here is derived from an EMBL/GenBank/DDBJ whole genome shotgun (WGS) entry which is preliminary data.</text>
</comment>
<proteinExistence type="predicted"/>
<keyword evidence="1" id="KW-1133">Transmembrane helix</keyword>
<keyword evidence="1" id="KW-0472">Membrane</keyword>
<feature type="transmembrane region" description="Helical" evidence="1">
    <location>
        <begin position="12"/>
        <end position="34"/>
    </location>
</feature>
<evidence type="ECO:0000256" key="1">
    <source>
        <dbReference type="SAM" id="Phobius"/>
    </source>
</evidence>
<reference evidence="2" key="1">
    <citation type="submission" date="2019-08" db="EMBL/GenBank/DDBJ databases">
        <authorList>
            <person name="Kucharzyk K."/>
            <person name="Murdoch R.W."/>
            <person name="Higgins S."/>
            <person name="Loffler F."/>
        </authorList>
    </citation>
    <scope>NUCLEOTIDE SEQUENCE</scope>
</reference>
<name>A0A644Z656_9ZZZZ</name>
<feature type="transmembrane region" description="Helical" evidence="1">
    <location>
        <begin position="54"/>
        <end position="82"/>
    </location>
</feature>